<keyword evidence="8" id="KW-0375">Hydrogen ion transport</keyword>
<evidence type="ECO:0000256" key="7">
    <source>
        <dbReference type="ARBA" id="ARBA00023196"/>
    </source>
</evidence>
<dbReference type="InterPro" id="IPR020546">
    <property type="entry name" value="ATP_synth_F1_dsu/esu_N"/>
</dbReference>
<evidence type="ECO:0000256" key="1">
    <source>
        <dbReference type="ARBA" id="ARBA00003543"/>
    </source>
</evidence>
<dbReference type="EMBL" id="FMYQ01000015">
    <property type="protein sequence ID" value="SDD16061.1"/>
    <property type="molecule type" value="Genomic_DNA"/>
</dbReference>
<comment type="function">
    <text evidence="1 8">Produces ATP from ADP in the presence of a proton gradient across the membrane.</text>
</comment>
<dbReference type="AlphaFoldDB" id="A0A1G6SHF1"/>
<dbReference type="NCBIfam" id="TIGR03166">
    <property type="entry name" value="alt_F1F0_F1_eps"/>
    <property type="match status" value="1"/>
</dbReference>
<keyword evidence="5 8" id="KW-0406">Ion transport</keyword>
<sequence>MAATPLDLTIATPLDMVVNHEAAGSLRAEDESGSFGIRPGHADFITMLAPSVVRWVAPDGTRRYCAVDGGVMTVSGGRTVAVACREAIVGDSLERLEREVARVRAAQLDAERRVRVETVRLHAQAVRQMLRYLRHPVMPDGDEEIPAAQERGR</sequence>
<dbReference type="InterPro" id="IPR001469">
    <property type="entry name" value="ATP_synth_F1_dsu/esu"/>
</dbReference>
<dbReference type="OrthoDB" id="8546953at2"/>
<evidence type="ECO:0000256" key="6">
    <source>
        <dbReference type="ARBA" id="ARBA00023136"/>
    </source>
</evidence>
<dbReference type="InterPro" id="IPR024037">
    <property type="entry name" value="Alt_ATP_synth_F1_esu"/>
</dbReference>
<evidence type="ECO:0000259" key="9">
    <source>
        <dbReference type="Pfam" id="PF02823"/>
    </source>
</evidence>
<comment type="similarity">
    <text evidence="3 8">Belongs to the ATPase epsilon chain family.</text>
</comment>
<reference evidence="11" key="1">
    <citation type="submission" date="2016-09" db="EMBL/GenBank/DDBJ databases">
        <authorList>
            <person name="Varghese N."/>
            <person name="Submissions S."/>
        </authorList>
    </citation>
    <scope>NUCLEOTIDE SEQUENCE [LARGE SCALE GENOMIC DNA]</scope>
    <source>
        <strain evidence="11">TNe-862</strain>
    </source>
</reference>
<keyword evidence="4 8" id="KW-0813">Transport</keyword>
<comment type="subunit">
    <text evidence="8">F-type ATPases have 2 components, CF(1) - the catalytic core - and CF(0) - the membrane proton channel. CF(1) has five subunits: alpha(3), beta(3), gamma(1), delta(1), epsilon(1). CF(0) has three main subunits: a, b and c.</text>
</comment>
<organism evidence="10 11">
    <name type="scientific">Paraburkholderia lycopersici</name>
    <dbReference type="NCBI Taxonomy" id="416944"/>
    <lineage>
        <taxon>Bacteria</taxon>
        <taxon>Pseudomonadati</taxon>
        <taxon>Pseudomonadota</taxon>
        <taxon>Betaproteobacteria</taxon>
        <taxon>Burkholderiales</taxon>
        <taxon>Burkholderiaceae</taxon>
        <taxon>Paraburkholderia</taxon>
    </lineage>
</organism>
<name>A0A1G6SHF1_9BURK</name>
<dbReference type="Proteomes" id="UP000198908">
    <property type="component" value="Unassembled WGS sequence"/>
</dbReference>
<evidence type="ECO:0000313" key="11">
    <source>
        <dbReference type="Proteomes" id="UP000198908"/>
    </source>
</evidence>
<keyword evidence="6 8" id="KW-0472">Membrane</keyword>
<evidence type="ECO:0000256" key="3">
    <source>
        <dbReference type="ARBA" id="ARBA00005712"/>
    </source>
</evidence>
<dbReference type="NCBIfam" id="NF009981">
    <property type="entry name" value="PRK13447.1"/>
    <property type="match status" value="1"/>
</dbReference>
<dbReference type="HAMAP" id="MF_00530">
    <property type="entry name" value="ATP_synth_epsil_bac"/>
    <property type="match status" value="1"/>
</dbReference>
<evidence type="ECO:0000256" key="8">
    <source>
        <dbReference type="HAMAP-Rule" id="MF_00530"/>
    </source>
</evidence>
<dbReference type="STRING" id="416944.SAMN05421548_11569"/>
<proteinExistence type="inferred from homology"/>
<dbReference type="CDD" id="cd12152">
    <property type="entry name" value="F1-ATPase_delta"/>
    <property type="match status" value="1"/>
</dbReference>
<gene>
    <name evidence="8" type="primary">atpC</name>
    <name evidence="10" type="ORF">SAMN05421548_11569</name>
</gene>
<dbReference type="GO" id="GO:0005524">
    <property type="term" value="F:ATP binding"/>
    <property type="evidence" value="ECO:0007669"/>
    <property type="project" value="UniProtKB-UniRule"/>
</dbReference>
<dbReference type="InterPro" id="IPR036771">
    <property type="entry name" value="ATPsynth_dsu/esu_N"/>
</dbReference>
<protein>
    <recommendedName>
        <fullName evidence="8">ATP synthase epsilon chain</fullName>
    </recommendedName>
    <alternativeName>
        <fullName evidence="8">ATP synthase F1 sector epsilon subunit</fullName>
    </alternativeName>
    <alternativeName>
        <fullName evidence="8">F-ATPase epsilon subunit</fullName>
    </alternativeName>
</protein>
<evidence type="ECO:0000256" key="2">
    <source>
        <dbReference type="ARBA" id="ARBA00004184"/>
    </source>
</evidence>
<evidence type="ECO:0000313" key="10">
    <source>
        <dbReference type="EMBL" id="SDD16061.1"/>
    </source>
</evidence>
<dbReference type="RefSeq" id="WP_091998724.1">
    <property type="nucleotide sequence ID" value="NZ_FMYQ01000015.1"/>
</dbReference>
<evidence type="ECO:0000256" key="4">
    <source>
        <dbReference type="ARBA" id="ARBA00022448"/>
    </source>
</evidence>
<dbReference type="GO" id="GO:0012505">
    <property type="term" value="C:endomembrane system"/>
    <property type="evidence" value="ECO:0007669"/>
    <property type="project" value="UniProtKB-SubCell"/>
</dbReference>
<accession>A0A1G6SHF1</accession>
<dbReference type="SUPFAM" id="SSF51344">
    <property type="entry name" value="Epsilon subunit of F1F0-ATP synthase N-terminal domain"/>
    <property type="match status" value="1"/>
</dbReference>
<dbReference type="GO" id="GO:0005886">
    <property type="term" value="C:plasma membrane"/>
    <property type="evidence" value="ECO:0007669"/>
    <property type="project" value="UniProtKB-SubCell"/>
</dbReference>
<keyword evidence="11" id="KW-1185">Reference proteome</keyword>
<dbReference type="GO" id="GO:0045259">
    <property type="term" value="C:proton-transporting ATP synthase complex"/>
    <property type="evidence" value="ECO:0007669"/>
    <property type="project" value="UniProtKB-KW"/>
</dbReference>
<evidence type="ECO:0000256" key="5">
    <source>
        <dbReference type="ARBA" id="ARBA00023065"/>
    </source>
</evidence>
<comment type="subcellular location">
    <subcellularLocation>
        <location evidence="8">Cell membrane</location>
        <topology evidence="8">Peripheral membrane protein</topology>
    </subcellularLocation>
    <subcellularLocation>
        <location evidence="2">Endomembrane system</location>
        <topology evidence="2">Peripheral membrane protein</topology>
    </subcellularLocation>
</comment>
<dbReference type="GO" id="GO:0046933">
    <property type="term" value="F:proton-transporting ATP synthase activity, rotational mechanism"/>
    <property type="evidence" value="ECO:0007669"/>
    <property type="project" value="UniProtKB-UniRule"/>
</dbReference>
<dbReference type="Gene3D" id="2.60.15.10">
    <property type="entry name" value="F0F1 ATP synthase delta/epsilon subunit, N-terminal"/>
    <property type="match status" value="1"/>
</dbReference>
<keyword evidence="8" id="KW-0066">ATP synthesis</keyword>
<feature type="domain" description="ATP synthase F1 complex delta/epsilon subunit N-terminal" evidence="9">
    <location>
        <begin position="6"/>
        <end position="86"/>
    </location>
</feature>
<keyword evidence="8" id="KW-1003">Cell membrane</keyword>
<dbReference type="Pfam" id="PF02823">
    <property type="entry name" value="ATP-synt_DE_N"/>
    <property type="match status" value="1"/>
</dbReference>
<keyword evidence="7 8" id="KW-0139">CF(1)</keyword>